<protein>
    <submittedName>
        <fullName evidence="2">DUF4179 domain-containing protein</fullName>
    </submittedName>
</protein>
<proteinExistence type="predicted"/>
<dbReference type="RefSeq" id="WP_053596658.1">
    <property type="nucleotide sequence ID" value="NZ_CP067341.1"/>
</dbReference>
<organism evidence="2 3">
    <name type="scientific">Lysinibacillus agricola</name>
    <dbReference type="NCBI Taxonomy" id="2590012"/>
    <lineage>
        <taxon>Bacteria</taxon>
        <taxon>Bacillati</taxon>
        <taxon>Bacillota</taxon>
        <taxon>Bacilli</taxon>
        <taxon>Bacillales</taxon>
        <taxon>Bacillaceae</taxon>
        <taxon>Lysinibacillus</taxon>
    </lineage>
</organism>
<evidence type="ECO:0000256" key="1">
    <source>
        <dbReference type="SAM" id="Phobius"/>
    </source>
</evidence>
<keyword evidence="3" id="KW-1185">Reference proteome</keyword>
<gene>
    <name evidence="2" type="ORF">FJQ98_13280</name>
</gene>
<dbReference type="Proteomes" id="UP000596049">
    <property type="component" value="Chromosome"/>
</dbReference>
<dbReference type="EMBL" id="CP067341">
    <property type="protein sequence ID" value="QQP10279.1"/>
    <property type="molecule type" value="Genomic_DNA"/>
</dbReference>
<keyword evidence="1" id="KW-1133">Transmembrane helix</keyword>
<accession>A0ABX7APW2</accession>
<evidence type="ECO:0000313" key="3">
    <source>
        <dbReference type="Proteomes" id="UP000596049"/>
    </source>
</evidence>
<sequence length="337" mass="37806">MKKNVEERILQEMNKEQELPQSIRMAFDQSYELINQQSKKKTRLSWLKAISAAVATIALTSSVLLTNDSALATLKAFFGFDDPGLEVAGDNGDVQYVGQTQQSENITIALEHLFADAYRLGLQLNIQSENIEMDNLYYMSVEYRLYNAQGVEIDALVSDTKTIEGPGMYTGYQFQLENIKNNATTLEMLAESTTTAVPPLDGAKLVIEEVHFVNKEGGIISVDGEWAFDLQPATVETQVFVAQNEVTGLELQQAMLSNGSMYISFTINRNIEDENYIFDTALLTSNNEAFYANGANVERTNEYTTINLVFPYSIWNEQQSLSLAVKGYEKLRLVKKE</sequence>
<reference evidence="2 3" key="1">
    <citation type="submission" date="2020-01" db="EMBL/GenBank/DDBJ databases">
        <authorList>
            <person name="Liu G."/>
            <person name="Liu B."/>
        </authorList>
    </citation>
    <scope>NUCLEOTIDE SEQUENCE [LARGE SCALE GENOMIC DNA]</scope>
    <source>
        <strain evidence="2 3">FJAT-51161</strain>
    </source>
</reference>
<evidence type="ECO:0000313" key="2">
    <source>
        <dbReference type="EMBL" id="QQP10279.1"/>
    </source>
</evidence>
<keyword evidence="1" id="KW-0812">Transmembrane</keyword>
<keyword evidence="1" id="KW-0472">Membrane</keyword>
<name>A0ABX7APW2_9BACI</name>
<dbReference type="Gene3D" id="2.60.40.1630">
    <property type="entry name" value="bacillus anthracis domain"/>
    <property type="match status" value="1"/>
</dbReference>
<feature type="transmembrane region" description="Helical" evidence="1">
    <location>
        <begin position="46"/>
        <end position="65"/>
    </location>
</feature>